<gene>
    <name evidence="2" type="ORF">Acr_24g0008490</name>
</gene>
<sequence>MGSGYYMLNKVSWSWIPHEDGVFVQAKGSTSPSSEMGDNDLIEVGDMNICGGDMTLKPPTRDADVGYLGSSSSSVLMTRKEFLRSRDHGATQRCNKLLILTDLEDQRFKRVFRKLGLGGFFKVSSVLTSKTFERCFAPDRKGMAFNGRDNVEDKSVYGVAVVAGDEGNSSLSLGAMSESWLPFELRLDVEESKGVSTSAKSTLASKGVVIGEKLPRDEASDISPNEAKSKGKVAMPPPTKKKAKSLATPSATAIKGATPITALEKDSGGGNSSCRQGEVDKLSLNQVITKLFHIIGQAIILGASLAVRSKDVGNDSTFQIARVESAEMEMVQAQNQTIELKGLLAEFGEQEQKATEEHKENTVVVARLEAEVVELKKNEALTKRKVIEEFKSSDDF</sequence>
<evidence type="ECO:0000256" key="1">
    <source>
        <dbReference type="SAM" id="MobiDB-lite"/>
    </source>
</evidence>
<dbReference type="AlphaFoldDB" id="A0A7J0GUY6"/>
<name>A0A7J0GUY6_9ERIC</name>
<organism evidence="2 3">
    <name type="scientific">Actinidia rufa</name>
    <dbReference type="NCBI Taxonomy" id="165716"/>
    <lineage>
        <taxon>Eukaryota</taxon>
        <taxon>Viridiplantae</taxon>
        <taxon>Streptophyta</taxon>
        <taxon>Embryophyta</taxon>
        <taxon>Tracheophyta</taxon>
        <taxon>Spermatophyta</taxon>
        <taxon>Magnoliopsida</taxon>
        <taxon>eudicotyledons</taxon>
        <taxon>Gunneridae</taxon>
        <taxon>Pentapetalae</taxon>
        <taxon>asterids</taxon>
        <taxon>Ericales</taxon>
        <taxon>Actinidiaceae</taxon>
        <taxon>Actinidia</taxon>
    </lineage>
</organism>
<comment type="caution">
    <text evidence="2">The sequence shown here is derived from an EMBL/GenBank/DDBJ whole genome shotgun (WGS) entry which is preliminary data.</text>
</comment>
<protein>
    <submittedName>
        <fullName evidence="2">Uncharacterized protein</fullName>
    </submittedName>
</protein>
<feature type="region of interest" description="Disordered" evidence="1">
    <location>
        <begin position="257"/>
        <end position="276"/>
    </location>
</feature>
<proteinExistence type="predicted"/>
<accession>A0A7J0GUY6</accession>
<evidence type="ECO:0000313" key="3">
    <source>
        <dbReference type="Proteomes" id="UP000585474"/>
    </source>
</evidence>
<feature type="region of interest" description="Disordered" evidence="1">
    <location>
        <begin position="215"/>
        <end position="250"/>
    </location>
</feature>
<reference evidence="2 3" key="1">
    <citation type="submission" date="2019-07" db="EMBL/GenBank/DDBJ databases">
        <title>De Novo Assembly of kiwifruit Actinidia rufa.</title>
        <authorList>
            <person name="Sugita-Konishi S."/>
            <person name="Sato K."/>
            <person name="Mori E."/>
            <person name="Abe Y."/>
            <person name="Kisaki G."/>
            <person name="Hamano K."/>
            <person name="Suezawa K."/>
            <person name="Otani M."/>
            <person name="Fukuda T."/>
            <person name="Manabe T."/>
            <person name="Gomi K."/>
            <person name="Tabuchi M."/>
            <person name="Akimitsu K."/>
            <person name="Kataoka I."/>
        </authorList>
    </citation>
    <scope>NUCLEOTIDE SEQUENCE [LARGE SCALE GENOMIC DNA]</scope>
    <source>
        <strain evidence="3">cv. Fuchu</strain>
    </source>
</reference>
<dbReference type="EMBL" id="BJWL01000024">
    <property type="protein sequence ID" value="GFZ14659.1"/>
    <property type="molecule type" value="Genomic_DNA"/>
</dbReference>
<dbReference type="Proteomes" id="UP000585474">
    <property type="component" value="Unassembled WGS sequence"/>
</dbReference>
<evidence type="ECO:0000313" key="2">
    <source>
        <dbReference type="EMBL" id="GFZ14659.1"/>
    </source>
</evidence>
<keyword evidence="3" id="KW-1185">Reference proteome</keyword>